<evidence type="ECO:0000256" key="1">
    <source>
        <dbReference type="SAM" id="MobiDB-lite"/>
    </source>
</evidence>
<evidence type="ECO:0000313" key="2">
    <source>
        <dbReference type="EMBL" id="SEK14149.1"/>
    </source>
</evidence>
<feature type="region of interest" description="Disordered" evidence="1">
    <location>
        <begin position="44"/>
        <end position="68"/>
    </location>
</feature>
<comment type="caution">
    <text evidence="2">The sequence shown here is derived from an EMBL/GenBank/DDBJ whole genome shotgun (WGS) entry which is preliminary data.</text>
</comment>
<organism evidence="2 3">
    <name type="scientific">Paraburkholderia tropica</name>
    <dbReference type="NCBI Taxonomy" id="92647"/>
    <lineage>
        <taxon>Bacteria</taxon>
        <taxon>Pseudomonadati</taxon>
        <taxon>Pseudomonadota</taxon>
        <taxon>Betaproteobacteria</taxon>
        <taxon>Burkholderiales</taxon>
        <taxon>Burkholderiaceae</taxon>
        <taxon>Paraburkholderia</taxon>
    </lineage>
</organism>
<protein>
    <submittedName>
        <fullName evidence="2">Uncharacterized protein</fullName>
    </submittedName>
</protein>
<gene>
    <name evidence="2" type="ORF">SAMN05216550_1277</name>
</gene>
<feature type="compositionally biased region" description="Basic and acidic residues" evidence="1">
    <location>
        <begin position="56"/>
        <end position="68"/>
    </location>
</feature>
<dbReference type="Proteomes" id="UP000183529">
    <property type="component" value="Unassembled WGS sequence"/>
</dbReference>
<accession>A0AAQ1JY19</accession>
<proteinExistence type="predicted"/>
<sequence length="68" mass="7877">MPWGQPIENSAHPRIVQCGDPRKMTAMGIQLTDAEIPHDRAFHAQRVGKRHRARRGRDVMRLREAIPR</sequence>
<feature type="compositionally biased region" description="Basic residues" evidence="1">
    <location>
        <begin position="46"/>
        <end position="55"/>
    </location>
</feature>
<dbReference type="EMBL" id="FNZM01000027">
    <property type="protein sequence ID" value="SEK14149.1"/>
    <property type="molecule type" value="Genomic_DNA"/>
</dbReference>
<name>A0AAQ1JY19_9BURK</name>
<evidence type="ECO:0000313" key="3">
    <source>
        <dbReference type="Proteomes" id="UP000183529"/>
    </source>
</evidence>
<dbReference type="AlphaFoldDB" id="A0AAQ1JY19"/>
<reference evidence="2 3" key="1">
    <citation type="submission" date="2016-10" db="EMBL/GenBank/DDBJ databases">
        <authorList>
            <person name="Varghese N."/>
            <person name="Submissions S."/>
        </authorList>
    </citation>
    <scope>NUCLEOTIDE SEQUENCE [LARGE SCALE GENOMIC DNA]</scope>
    <source>
        <strain evidence="2 3">LMG 22274</strain>
    </source>
</reference>